<sequence length="739" mass="83406">MHIHALRIKNFRRLRDVQIDLNSDISIFVGANNSGKTSTAQALQLFTAASRDRFSIHDFNSECWGEIDAFGDQKEGAILPRISIDIWFHVEAADLHRVVDLLPSLSWEGSLVGLRIEFGASDETALLTCFNEARAKAKKNIRLGQNGNADYHPLPRTLCEYLEDNLRREFELRYYVLDHARFNASFVEAEGYEPLQITPDKGRGGKEVLNSLMRVDFLNAQRHLSDSTGGSRTEDLSRCLSRFYDRNLEKRGDDYDAMRALTDSEALLNDHLARVFDPTLRRLADLGYPGLTNPRLLIKSVLNPATIMSSHDGARVHYALGEPHNGVDAPTLPDRYNGLGFKNLIYMVVELLDLHTQWLDIEENRPPLHLVFIEEPEAHLHAQLQQVFIHKVLDILSIKEEDATQYRSQLVVTTHSPHILYERGFRPIRYFRRYSSSTGQSSEVLNLSAFYADTENPTRDFLERYLKLTHCDLFFADAAVLVEGNVERLLIPQMVEKTAPRLKSSYLSIIEIGGAFGYRFRSLIEFLGITALIVTDIDSVIGASAPAAENDNEAADEIDDQSTEGSACPVLEPGAVTSNQTLIQWLPGKTMISDLLAATAEKRTQLRTEKVNSLVRITYQTQVDVTWQGVTESIVGRTLEEAFALENLEWCQDKKRSDLKLRIPKNETLSLGKLADRLHKRIKSTSFKKTDFALALLAEEPKAWAVPDYIAKGLHWLQDEVTPLPPTEHSVPVVDEVVT</sequence>
<dbReference type="PANTHER" id="PTHR43581:SF2">
    <property type="entry name" value="EXCINUCLEASE ATPASE SUBUNIT"/>
    <property type="match status" value="1"/>
</dbReference>
<evidence type="ECO:0000259" key="2">
    <source>
        <dbReference type="Pfam" id="PF20469"/>
    </source>
</evidence>
<evidence type="ECO:0000313" key="4">
    <source>
        <dbReference type="Proteomes" id="UP000244128"/>
    </source>
</evidence>
<dbReference type="Gene3D" id="3.40.50.300">
    <property type="entry name" value="P-loop containing nucleotide triphosphate hydrolases"/>
    <property type="match status" value="1"/>
</dbReference>
<dbReference type="InterPro" id="IPR041685">
    <property type="entry name" value="AAA_GajA/Old/RecF-like"/>
</dbReference>
<dbReference type="InterPro" id="IPR034139">
    <property type="entry name" value="TOPRIM_OLD"/>
</dbReference>
<feature type="domain" description="Endonuclease GajA/Old nuclease/RecF-like AAA" evidence="1">
    <location>
        <begin position="1"/>
        <end position="419"/>
    </location>
</feature>
<dbReference type="SUPFAM" id="SSF52540">
    <property type="entry name" value="P-loop containing nucleoside triphosphate hydrolases"/>
    <property type="match status" value="1"/>
</dbReference>
<name>A0A2T5HXT4_9PROT</name>
<dbReference type="Pfam" id="PF20469">
    <property type="entry name" value="OLD-like_TOPRIM"/>
    <property type="match status" value="1"/>
</dbReference>
<protein>
    <submittedName>
        <fullName evidence="3">Putative ATP-dependent endonuclease of OLD family</fullName>
    </submittedName>
</protein>
<gene>
    <name evidence="3" type="ORF">C8R26_11849</name>
</gene>
<dbReference type="RefSeq" id="WP_107803785.1">
    <property type="nucleotide sequence ID" value="NZ_QAOI01000018.1"/>
</dbReference>
<proteinExistence type="predicted"/>
<organism evidence="3 4">
    <name type="scientific">Nitrosomonas oligotropha</name>
    <dbReference type="NCBI Taxonomy" id="42354"/>
    <lineage>
        <taxon>Bacteria</taxon>
        <taxon>Pseudomonadati</taxon>
        <taxon>Pseudomonadota</taxon>
        <taxon>Betaproteobacteria</taxon>
        <taxon>Nitrosomonadales</taxon>
        <taxon>Nitrosomonadaceae</taxon>
        <taxon>Nitrosomonas</taxon>
    </lineage>
</organism>
<evidence type="ECO:0000313" key="3">
    <source>
        <dbReference type="EMBL" id="PTQ76393.1"/>
    </source>
</evidence>
<keyword evidence="3" id="KW-0255">Endonuclease</keyword>
<feature type="domain" description="OLD protein-like TOPRIM" evidence="2">
    <location>
        <begin position="474"/>
        <end position="538"/>
    </location>
</feature>
<dbReference type="CDD" id="cd01026">
    <property type="entry name" value="TOPRIM_OLD"/>
    <property type="match status" value="1"/>
</dbReference>
<dbReference type="GO" id="GO:0004519">
    <property type="term" value="F:endonuclease activity"/>
    <property type="evidence" value="ECO:0007669"/>
    <property type="project" value="UniProtKB-KW"/>
</dbReference>
<dbReference type="Proteomes" id="UP000244128">
    <property type="component" value="Unassembled WGS sequence"/>
</dbReference>
<dbReference type="AlphaFoldDB" id="A0A2T5HXT4"/>
<dbReference type="InterPro" id="IPR051396">
    <property type="entry name" value="Bact_Antivir_Def_Nuclease"/>
</dbReference>
<dbReference type="InterPro" id="IPR027417">
    <property type="entry name" value="P-loop_NTPase"/>
</dbReference>
<evidence type="ECO:0000259" key="1">
    <source>
        <dbReference type="Pfam" id="PF13175"/>
    </source>
</evidence>
<dbReference type="EMBL" id="QAOI01000018">
    <property type="protein sequence ID" value="PTQ76393.1"/>
    <property type="molecule type" value="Genomic_DNA"/>
</dbReference>
<keyword evidence="3" id="KW-0378">Hydrolase</keyword>
<dbReference type="Pfam" id="PF13175">
    <property type="entry name" value="AAA_15"/>
    <property type="match status" value="1"/>
</dbReference>
<comment type="caution">
    <text evidence="3">The sequence shown here is derived from an EMBL/GenBank/DDBJ whole genome shotgun (WGS) entry which is preliminary data.</text>
</comment>
<keyword evidence="3" id="KW-0540">Nuclease</keyword>
<dbReference type="PANTHER" id="PTHR43581">
    <property type="entry name" value="ATP/GTP PHOSPHATASE"/>
    <property type="match status" value="1"/>
</dbReference>
<reference evidence="3 4" key="1">
    <citation type="submission" date="2018-04" db="EMBL/GenBank/DDBJ databases">
        <title>Active sludge and wastewater microbial communities from Klosterneuburg, Austria.</title>
        <authorList>
            <person name="Wagner M."/>
        </authorList>
    </citation>
    <scope>NUCLEOTIDE SEQUENCE [LARGE SCALE GENOMIC DNA]</scope>
    <source>
        <strain evidence="3 4">Nm49</strain>
    </source>
</reference>
<accession>A0A2T5HXT4</accession>